<sequence length="73" mass="7799">MKAEVEKVLEMVRPGLQADGGDVELVEVTDDGVVKVRLKGACGSCPMSTMTLKMGIERAVKEQVPGVKEVVQV</sequence>
<comment type="similarity">
    <text evidence="1">Belongs to the NifU family.</text>
</comment>
<evidence type="ECO:0000256" key="1">
    <source>
        <dbReference type="ARBA" id="ARBA00006420"/>
    </source>
</evidence>
<dbReference type="PANTHER" id="PTHR11178">
    <property type="entry name" value="IRON-SULFUR CLUSTER SCAFFOLD PROTEIN NFU-RELATED"/>
    <property type="match status" value="1"/>
</dbReference>
<evidence type="ECO:0000313" key="3">
    <source>
        <dbReference type="EMBL" id="KAA0889812.1"/>
    </source>
</evidence>
<dbReference type="AlphaFoldDB" id="A0A5A9X9B7"/>
<dbReference type="InterPro" id="IPR001075">
    <property type="entry name" value="NIF_FeS_clus_asmbl_NifU_C"/>
</dbReference>
<dbReference type="EMBL" id="SRSD01000008">
    <property type="protein sequence ID" value="KAA0889812.1"/>
    <property type="molecule type" value="Genomic_DNA"/>
</dbReference>
<dbReference type="GO" id="GO:0005506">
    <property type="term" value="F:iron ion binding"/>
    <property type="evidence" value="ECO:0007669"/>
    <property type="project" value="InterPro"/>
</dbReference>
<name>A0A5A9X9B7_9BACT</name>
<dbReference type="SUPFAM" id="SSF117916">
    <property type="entry name" value="Fe-S cluster assembly (FSCA) domain-like"/>
    <property type="match status" value="1"/>
</dbReference>
<keyword evidence="4" id="KW-1185">Reference proteome</keyword>
<gene>
    <name evidence="3" type="ORF">ET418_13650</name>
</gene>
<feature type="domain" description="NIF system FeS cluster assembly NifU C-terminal" evidence="2">
    <location>
        <begin position="5"/>
        <end position="71"/>
    </location>
</feature>
<comment type="caution">
    <text evidence="3">The sequence shown here is derived from an EMBL/GenBank/DDBJ whole genome shotgun (WGS) entry which is preliminary data.</text>
</comment>
<organism evidence="3 4">
    <name type="scientific">Oryzomonas rubra</name>
    <dbReference type="NCBI Taxonomy" id="2509454"/>
    <lineage>
        <taxon>Bacteria</taxon>
        <taxon>Pseudomonadati</taxon>
        <taxon>Thermodesulfobacteriota</taxon>
        <taxon>Desulfuromonadia</taxon>
        <taxon>Geobacterales</taxon>
        <taxon>Geobacteraceae</taxon>
        <taxon>Oryzomonas</taxon>
    </lineage>
</organism>
<dbReference type="GO" id="GO:0016226">
    <property type="term" value="P:iron-sulfur cluster assembly"/>
    <property type="evidence" value="ECO:0007669"/>
    <property type="project" value="InterPro"/>
</dbReference>
<accession>A0A5A9X9B7</accession>
<evidence type="ECO:0000259" key="2">
    <source>
        <dbReference type="Pfam" id="PF01106"/>
    </source>
</evidence>
<dbReference type="GO" id="GO:0005198">
    <property type="term" value="F:structural molecule activity"/>
    <property type="evidence" value="ECO:0007669"/>
    <property type="project" value="UniProtKB-ARBA"/>
</dbReference>
<protein>
    <submittedName>
        <fullName evidence="3">NifU family protein</fullName>
    </submittedName>
</protein>
<reference evidence="3 4" key="1">
    <citation type="submission" date="2019-04" db="EMBL/GenBank/DDBJ databases">
        <title>Geobacter ruber sp. nov., ferric-reducing bacteria isolated from paddy soil.</title>
        <authorList>
            <person name="Xu Z."/>
            <person name="Masuda Y."/>
            <person name="Itoh H."/>
            <person name="Senoo K."/>
        </authorList>
    </citation>
    <scope>NUCLEOTIDE SEQUENCE [LARGE SCALE GENOMIC DNA]</scope>
    <source>
        <strain evidence="3 4">Red88</strain>
    </source>
</reference>
<dbReference type="Gene3D" id="3.30.300.130">
    <property type="entry name" value="Fe-S cluster assembly (FSCA)"/>
    <property type="match status" value="1"/>
</dbReference>
<dbReference type="OrthoDB" id="9796965at2"/>
<dbReference type="Proteomes" id="UP000324298">
    <property type="component" value="Unassembled WGS sequence"/>
</dbReference>
<dbReference type="GO" id="GO:0051536">
    <property type="term" value="F:iron-sulfur cluster binding"/>
    <property type="evidence" value="ECO:0007669"/>
    <property type="project" value="InterPro"/>
</dbReference>
<proteinExistence type="inferred from homology"/>
<dbReference type="RefSeq" id="WP_149308409.1">
    <property type="nucleotide sequence ID" value="NZ_SRSD01000008.1"/>
</dbReference>
<dbReference type="FunFam" id="3.30.300.130:FF:000003">
    <property type="entry name" value="NifU-like protein 3, chloroplastic"/>
    <property type="match status" value="1"/>
</dbReference>
<dbReference type="Pfam" id="PF01106">
    <property type="entry name" value="NifU"/>
    <property type="match status" value="1"/>
</dbReference>
<evidence type="ECO:0000313" key="4">
    <source>
        <dbReference type="Proteomes" id="UP000324298"/>
    </source>
</evidence>
<dbReference type="InterPro" id="IPR034904">
    <property type="entry name" value="FSCA_dom_sf"/>
</dbReference>
<dbReference type="PANTHER" id="PTHR11178:SF25">
    <property type="entry name" value="NIFU-LIKE PROTEIN 3, CHLOROPLASTIC"/>
    <property type="match status" value="1"/>
</dbReference>